<dbReference type="PANTHER" id="PTHR21047">
    <property type="entry name" value="DTDP-6-DEOXY-D-GLUCOSE-3,5 EPIMERASE"/>
    <property type="match status" value="1"/>
</dbReference>
<evidence type="ECO:0000256" key="1">
    <source>
        <dbReference type="ARBA" id="ARBA00001298"/>
    </source>
</evidence>
<dbReference type="AlphaFoldDB" id="A0A5C8PUA3"/>
<feature type="site" description="Participates in a stacking interaction with the thymidine ring of dTDP-4-oxo-6-deoxyglucose" evidence="9">
    <location>
        <position position="195"/>
    </location>
</feature>
<accession>A0A5C8PUA3</accession>
<evidence type="ECO:0000256" key="2">
    <source>
        <dbReference type="ARBA" id="ARBA00001997"/>
    </source>
</evidence>
<dbReference type="GO" id="GO:0000271">
    <property type="term" value="P:polysaccharide biosynthetic process"/>
    <property type="evidence" value="ECO:0007669"/>
    <property type="project" value="TreeGrafter"/>
</dbReference>
<protein>
    <recommendedName>
        <fullName evidence="4">dTDP-4-dehydrorhamnose 3,5-epimerase</fullName>
        <ecNumber evidence="3">5.1.3.13</ecNumber>
    </recommendedName>
    <alternativeName>
        <fullName evidence="6">Thymidine diphospho-4-keto-rhamnose 3,5-epimerase</fullName>
    </alternativeName>
    <alternativeName>
        <fullName evidence="5">dTDP-4-keto-6-deoxyglucose 3,5-epimerase</fullName>
    </alternativeName>
    <alternativeName>
        <fullName evidence="7">dTDP-6-deoxy-D-xylo-4-hexulose 3,5-epimerase</fullName>
    </alternativeName>
</protein>
<evidence type="ECO:0000256" key="6">
    <source>
        <dbReference type="ARBA" id="ARBA00031424"/>
    </source>
</evidence>
<dbReference type="InterPro" id="IPR011051">
    <property type="entry name" value="RmlC_Cupin_sf"/>
</dbReference>
<sequence length="251" mass="27628">MGRRMTGWNRGHRGSVSCTPIDFSSRSCRFPRASRAVIERQPCRFPAGACSLLVFPECRAGESTVPMISNEDLPDGIRIQPLTPHADDRGVFTEIFREEWSIGCAAVQWNAVHSVAGVLRGVHVHATHHDYLVVLSGVMVLGLHDIRPSSPTRGCSRLLTLEAAAPRAITIPPGICHGFYFPVASLHVYAVSAYWNPQDELGCRFDCQELELAWPTGSPRLSARDRMAGSYLQMCEAYRARHDALASGASR</sequence>
<dbReference type="Proteomes" id="UP000321638">
    <property type="component" value="Unassembled WGS sequence"/>
</dbReference>
<dbReference type="PANTHER" id="PTHR21047:SF2">
    <property type="entry name" value="THYMIDINE DIPHOSPHO-4-KETO-RHAMNOSE 3,5-EPIMERASE"/>
    <property type="match status" value="1"/>
</dbReference>
<name>A0A5C8PUA3_9HYPH</name>
<evidence type="ECO:0000256" key="7">
    <source>
        <dbReference type="ARBA" id="ARBA00033311"/>
    </source>
</evidence>
<dbReference type="Pfam" id="PF00908">
    <property type="entry name" value="dTDP_sugar_isom"/>
    <property type="match status" value="1"/>
</dbReference>
<gene>
    <name evidence="10" type="ORF">FHP25_03790</name>
</gene>
<dbReference type="GO" id="GO:0019305">
    <property type="term" value="P:dTDP-rhamnose biosynthetic process"/>
    <property type="evidence" value="ECO:0007669"/>
    <property type="project" value="TreeGrafter"/>
</dbReference>
<dbReference type="SUPFAM" id="SSF51182">
    <property type="entry name" value="RmlC-like cupins"/>
    <property type="match status" value="1"/>
</dbReference>
<dbReference type="EMBL" id="VDUZ01000003">
    <property type="protein sequence ID" value="TXL81661.1"/>
    <property type="molecule type" value="Genomic_DNA"/>
</dbReference>
<comment type="catalytic activity">
    <reaction evidence="1">
        <text>dTDP-4-dehydro-6-deoxy-alpha-D-glucose = dTDP-4-dehydro-beta-L-rhamnose</text>
        <dbReference type="Rhea" id="RHEA:16969"/>
        <dbReference type="ChEBI" id="CHEBI:57649"/>
        <dbReference type="ChEBI" id="CHEBI:62830"/>
        <dbReference type="EC" id="5.1.3.13"/>
    </reaction>
</comment>
<evidence type="ECO:0000256" key="4">
    <source>
        <dbReference type="ARBA" id="ARBA00019595"/>
    </source>
</evidence>
<dbReference type="GO" id="GO:0005829">
    <property type="term" value="C:cytosol"/>
    <property type="evidence" value="ECO:0007669"/>
    <property type="project" value="TreeGrafter"/>
</dbReference>
<evidence type="ECO:0000256" key="8">
    <source>
        <dbReference type="PIRSR" id="PIRSR600888-1"/>
    </source>
</evidence>
<feature type="active site" description="Proton donor" evidence="8">
    <location>
        <position position="189"/>
    </location>
</feature>
<reference evidence="10 11" key="1">
    <citation type="submission" date="2019-06" db="EMBL/GenBank/DDBJ databases">
        <title>New taxonomy in bacterial strain CC-CFT640, isolated from vineyard.</title>
        <authorList>
            <person name="Lin S.-Y."/>
            <person name="Tsai C.-F."/>
            <person name="Young C.-C."/>
        </authorList>
    </citation>
    <scope>NUCLEOTIDE SEQUENCE [LARGE SCALE GENOMIC DNA]</scope>
    <source>
        <strain evidence="10 11">CC-CFT640</strain>
    </source>
</reference>
<evidence type="ECO:0000256" key="5">
    <source>
        <dbReference type="ARBA" id="ARBA00029758"/>
    </source>
</evidence>
<dbReference type="InterPro" id="IPR014710">
    <property type="entry name" value="RmlC-like_jellyroll"/>
</dbReference>
<evidence type="ECO:0000313" key="11">
    <source>
        <dbReference type="Proteomes" id="UP000321638"/>
    </source>
</evidence>
<comment type="caution">
    <text evidence="10">The sequence shown here is derived from an EMBL/GenBank/DDBJ whole genome shotgun (WGS) entry which is preliminary data.</text>
</comment>
<dbReference type="EC" id="5.1.3.13" evidence="3"/>
<dbReference type="Gene3D" id="2.60.120.10">
    <property type="entry name" value="Jelly Rolls"/>
    <property type="match status" value="1"/>
</dbReference>
<keyword evidence="11" id="KW-1185">Reference proteome</keyword>
<evidence type="ECO:0000256" key="3">
    <source>
        <dbReference type="ARBA" id="ARBA00012098"/>
    </source>
</evidence>
<feature type="active site" description="Proton acceptor" evidence="8">
    <location>
        <position position="123"/>
    </location>
</feature>
<evidence type="ECO:0000313" key="10">
    <source>
        <dbReference type="EMBL" id="TXL81661.1"/>
    </source>
</evidence>
<organism evidence="10 11">
    <name type="scientific">Vineibacter terrae</name>
    <dbReference type="NCBI Taxonomy" id="2586908"/>
    <lineage>
        <taxon>Bacteria</taxon>
        <taxon>Pseudomonadati</taxon>
        <taxon>Pseudomonadota</taxon>
        <taxon>Alphaproteobacteria</taxon>
        <taxon>Hyphomicrobiales</taxon>
        <taxon>Vineibacter</taxon>
    </lineage>
</organism>
<dbReference type="GO" id="GO:0008830">
    <property type="term" value="F:dTDP-4-dehydrorhamnose 3,5-epimerase activity"/>
    <property type="evidence" value="ECO:0007669"/>
    <property type="project" value="UniProtKB-EC"/>
</dbReference>
<comment type="function">
    <text evidence="2">Catalyzes the epimerization of the C3' and C5'positions of dTDP-6-deoxy-D-xylo-4-hexulose, forming dTDP-6-deoxy-L-lyxo-4-hexulose.</text>
</comment>
<dbReference type="OrthoDB" id="9800680at2"/>
<proteinExistence type="predicted"/>
<evidence type="ECO:0000256" key="9">
    <source>
        <dbReference type="PIRSR" id="PIRSR600888-3"/>
    </source>
</evidence>
<dbReference type="InterPro" id="IPR000888">
    <property type="entry name" value="RmlC-like"/>
</dbReference>